<dbReference type="GO" id="GO:0006352">
    <property type="term" value="P:DNA-templated transcription initiation"/>
    <property type="evidence" value="ECO:0007669"/>
    <property type="project" value="InterPro"/>
</dbReference>
<evidence type="ECO:0000256" key="3">
    <source>
        <dbReference type="ARBA" id="ARBA00023163"/>
    </source>
</evidence>
<dbReference type="GO" id="GO:0005736">
    <property type="term" value="C:RNA polymerase I complex"/>
    <property type="evidence" value="ECO:0007669"/>
    <property type="project" value="TreeGrafter"/>
</dbReference>
<accession>A0AAV2NPT3</accession>
<dbReference type="PANTHER" id="PTHR12709:SF5">
    <property type="entry name" value="DNA-DIRECTED RNA POLYMERASE I SUBUNIT RPA43"/>
    <property type="match status" value="1"/>
</dbReference>
<feature type="compositionally biased region" description="Basic and acidic residues" evidence="5">
    <location>
        <begin position="453"/>
        <end position="467"/>
    </location>
</feature>
<comment type="subcellular location">
    <subcellularLocation>
        <location evidence="1">Nucleus</location>
    </subcellularLocation>
</comment>
<gene>
    <name evidence="6" type="ORF">LPLAT_LOCUS8071</name>
</gene>
<evidence type="ECO:0000256" key="4">
    <source>
        <dbReference type="ARBA" id="ARBA00023242"/>
    </source>
</evidence>
<dbReference type="Proteomes" id="UP001497644">
    <property type="component" value="Chromosome 3"/>
</dbReference>
<evidence type="ECO:0000313" key="6">
    <source>
        <dbReference type="EMBL" id="CAL1682214.1"/>
    </source>
</evidence>
<feature type="compositionally biased region" description="Basic residues" evidence="5">
    <location>
        <begin position="281"/>
        <end position="291"/>
    </location>
</feature>
<feature type="compositionally biased region" description="Basic residues" evidence="5">
    <location>
        <begin position="224"/>
        <end position="234"/>
    </location>
</feature>
<keyword evidence="3" id="KW-0804">Transcription</keyword>
<proteinExistence type="predicted"/>
<dbReference type="GO" id="GO:0006362">
    <property type="term" value="P:transcription elongation by RNA polymerase I"/>
    <property type="evidence" value="ECO:0007669"/>
    <property type="project" value="TreeGrafter"/>
</dbReference>
<dbReference type="EMBL" id="OZ034826">
    <property type="protein sequence ID" value="CAL1682214.1"/>
    <property type="molecule type" value="Genomic_DNA"/>
</dbReference>
<feature type="region of interest" description="Disordered" evidence="5">
    <location>
        <begin position="514"/>
        <end position="543"/>
    </location>
</feature>
<feature type="region of interest" description="Disordered" evidence="5">
    <location>
        <begin position="272"/>
        <end position="317"/>
    </location>
</feature>
<evidence type="ECO:0000256" key="5">
    <source>
        <dbReference type="SAM" id="MobiDB-lite"/>
    </source>
</evidence>
<feature type="compositionally biased region" description="Basic and acidic residues" evidence="5">
    <location>
        <begin position="292"/>
        <end position="304"/>
    </location>
</feature>
<name>A0AAV2NPT3_9HYME</name>
<evidence type="ECO:0008006" key="8">
    <source>
        <dbReference type="Google" id="ProtNLM"/>
    </source>
</evidence>
<protein>
    <recommendedName>
        <fullName evidence="8">DNA-directed RNA polymerase I subunit RPA43</fullName>
    </recommendedName>
</protein>
<dbReference type="Gene3D" id="3.30.1490.120">
    <property type="entry name" value="RNA polymerase Rpb7-like, N-terminal domain"/>
    <property type="match status" value="1"/>
</dbReference>
<feature type="region of interest" description="Disordered" evidence="5">
    <location>
        <begin position="215"/>
        <end position="235"/>
    </location>
</feature>
<feature type="compositionally biased region" description="Basic residues" evidence="5">
    <location>
        <begin position="443"/>
        <end position="452"/>
    </location>
</feature>
<dbReference type="AlphaFoldDB" id="A0AAV2NPT3"/>
<sequence length="590" mass="68118">MDSKTNQKITWTLLELTGLLEEEDAHVRFERTTKHLALHPYHLVNIQRGLNQILKSSLNSYDRELNGFVLAFKNPKLLSNFGELLYDSPFIHIDIEADFYLFRPMVGSFLKGIVNKKGLDHIVVLVHKIYTISIPKPDSMEEWLGDSVEIGQEIRCCVNQVNNKSKPPFICATLNSDYLQGCRLSESINNMEDVTESHNLNGTIKIEKTNDEISEDNAISDKERKKHRKKHKKSHEIDTFKNIKYEDNNTDSTIERHNVNSIVKVDNSINEEDDTISDKEKKKHRKKHKKSREIASESFFKDQTEAESSNNTGNDIYRNIKCESNANDNKDSIIESQNLNSTIKIDSSNNQVLENDAISEKEERKYRKKHKKSHESDLESTFEDKNKITLNNTETDIYIKCEDNINNTNSAIESCNLNSSTIKIDSSINRILEDDAVSDKEKKKYRKKHRKSREIDIESTSEDKNDIKLNNNTGSNIHKNIKCEDNIHNTNSAIENHNLDRVIKIENLTSKISEDVTSDRERSKHRKKRKKSLETDTENEAASDYLEGCKKRKKSILSDSESKTHITIKTEKFDSDLEFKSPVKIKVEKV</sequence>
<dbReference type="PANTHER" id="PTHR12709">
    <property type="entry name" value="DNA-DIRECTED RNA POLYMERASE II, III"/>
    <property type="match status" value="1"/>
</dbReference>
<keyword evidence="7" id="KW-1185">Reference proteome</keyword>
<dbReference type="InterPro" id="IPR045113">
    <property type="entry name" value="Rpb7-like"/>
</dbReference>
<dbReference type="InterPro" id="IPR036898">
    <property type="entry name" value="RNA_pol_Rpb7-like_N_sf"/>
</dbReference>
<reference evidence="6" key="1">
    <citation type="submission" date="2024-04" db="EMBL/GenBank/DDBJ databases">
        <authorList>
            <consortium name="Molecular Ecology Group"/>
        </authorList>
    </citation>
    <scope>NUCLEOTIDE SEQUENCE</scope>
</reference>
<keyword evidence="2" id="KW-0240">DNA-directed RNA polymerase</keyword>
<organism evidence="6 7">
    <name type="scientific">Lasius platythorax</name>
    <dbReference type="NCBI Taxonomy" id="488582"/>
    <lineage>
        <taxon>Eukaryota</taxon>
        <taxon>Metazoa</taxon>
        <taxon>Ecdysozoa</taxon>
        <taxon>Arthropoda</taxon>
        <taxon>Hexapoda</taxon>
        <taxon>Insecta</taxon>
        <taxon>Pterygota</taxon>
        <taxon>Neoptera</taxon>
        <taxon>Endopterygota</taxon>
        <taxon>Hymenoptera</taxon>
        <taxon>Apocrita</taxon>
        <taxon>Aculeata</taxon>
        <taxon>Formicoidea</taxon>
        <taxon>Formicidae</taxon>
        <taxon>Formicinae</taxon>
        <taxon>Lasius</taxon>
        <taxon>Lasius</taxon>
    </lineage>
</organism>
<feature type="region of interest" description="Disordered" evidence="5">
    <location>
        <begin position="439"/>
        <end position="471"/>
    </location>
</feature>
<evidence type="ECO:0000313" key="7">
    <source>
        <dbReference type="Proteomes" id="UP001497644"/>
    </source>
</evidence>
<evidence type="ECO:0000256" key="2">
    <source>
        <dbReference type="ARBA" id="ARBA00022478"/>
    </source>
</evidence>
<keyword evidence="4" id="KW-0539">Nucleus</keyword>
<evidence type="ECO:0000256" key="1">
    <source>
        <dbReference type="ARBA" id="ARBA00004123"/>
    </source>
</evidence>